<dbReference type="InterPro" id="IPR035093">
    <property type="entry name" value="RelE/ParE_toxin_dom_sf"/>
</dbReference>
<comment type="similarity">
    <text evidence="1">Belongs to the RelE toxin family.</text>
</comment>
<comment type="caution">
    <text evidence="3">The sequence shown here is derived from an EMBL/GenBank/DDBJ whole genome shotgun (WGS) entry which is preliminary data.</text>
</comment>
<name>A0A7C4AH05_9BACT</name>
<reference evidence="3" key="1">
    <citation type="journal article" date="2020" name="mSystems">
        <title>Genome- and Community-Level Interaction Insights into Carbon Utilization and Element Cycling Functions of Hydrothermarchaeota in Hydrothermal Sediment.</title>
        <authorList>
            <person name="Zhou Z."/>
            <person name="Liu Y."/>
            <person name="Xu W."/>
            <person name="Pan J."/>
            <person name="Luo Z.H."/>
            <person name="Li M."/>
        </authorList>
    </citation>
    <scope>NUCLEOTIDE SEQUENCE [LARGE SCALE GENOMIC DNA]</scope>
    <source>
        <strain evidence="3">SpSt-413</strain>
    </source>
</reference>
<sequence length="96" mass="11326">MSYRLRFHELALKEWRKLDPTLREQFKKKLAERLDNPRIASAALAGMRDCYKVKLRDAGYRLICRVDEDVVYVTVIAVGKRDKSRVYTAARKRLPE</sequence>
<dbReference type="SUPFAM" id="SSF143011">
    <property type="entry name" value="RelE-like"/>
    <property type="match status" value="1"/>
</dbReference>
<gene>
    <name evidence="3" type="ORF">ENR59_06285</name>
</gene>
<organism evidence="3">
    <name type="scientific">Fundidesulfovibrio putealis</name>
    <dbReference type="NCBI Taxonomy" id="270496"/>
    <lineage>
        <taxon>Bacteria</taxon>
        <taxon>Pseudomonadati</taxon>
        <taxon>Thermodesulfobacteriota</taxon>
        <taxon>Desulfovibrionia</taxon>
        <taxon>Desulfovibrionales</taxon>
        <taxon>Desulfovibrionaceae</taxon>
        <taxon>Fundidesulfovibrio</taxon>
    </lineage>
</organism>
<evidence type="ECO:0000256" key="2">
    <source>
        <dbReference type="ARBA" id="ARBA00022649"/>
    </source>
</evidence>
<proteinExistence type="inferred from homology"/>
<dbReference type="Pfam" id="PF05016">
    <property type="entry name" value="ParE_toxin"/>
    <property type="match status" value="1"/>
</dbReference>
<evidence type="ECO:0000313" key="3">
    <source>
        <dbReference type="EMBL" id="HGG92545.1"/>
    </source>
</evidence>
<protein>
    <submittedName>
        <fullName evidence="3">Type II toxin-antitoxin system RelE/ParE family toxin</fullName>
    </submittedName>
</protein>
<keyword evidence="2" id="KW-1277">Toxin-antitoxin system</keyword>
<accession>A0A7C4AH05</accession>
<dbReference type="PANTHER" id="PTHR35601">
    <property type="entry name" value="TOXIN RELE"/>
    <property type="match status" value="1"/>
</dbReference>
<dbReference type="PANTHER" id="PTHR35601:SF1">
    <property type="entry name" value="TOXIN RELE"/>
    <property type="match status" value="1"/>
</dbReference>
<dbReference type="NCBIfam" id="TIGR02385">
    <property type="entry name" value="RelE_StbE"/>
    <property type="match status" value="1"/>
</dbReference>
<evidence type="ECO:0000256" key="1">
    <source>
        <dbReference type="ARBA" id="ARBA00006226"/>
    </source>
</evidence>
<dbReference type="EMBL" id="DSRP01000434">
    <property type="protein sequence ID" value="HGG92545.1"/>
    <property type="molecule type" value="Genomic_DNA"/>
</dbReference>
<dbReference type="Gene3D" id="3.30.2310.20">
    <property type="entry name" value="RelE-like"/>
    <property type="match status" value="1"/>
</dbReference>
<dbReference type="InterPro" id="IPR007712">
    <property type="entry name" value="RelE/ParE_toxin"/>
</dbReference>
<dbReference type="AlphaFoldDB" id="A0A7C4AH05"/>